<name>A0ABV7Q1X7_9ACTN</name>
<reference evidence="3" key="1">
    <citation type="journal article" date="2019" name="Int. J. Syst. Evol. Microbiol.">
        <title>The Global Catalogue of Microorganisms (GCM) 10K type strain sequencing project: providing services to taxonomists for standard genome sequencing and annotation.</title>
        <authorList>
            <consortium name="The Broad Institute Genomics Platform"/>
            <consortium name="The Broad Institute Genome Sequencing Center for Infectious Disease"/>
            <person name="Wu L."/>
            <person name="Ma J."/>
        </authorList>
    </citation>
    <scope>NUCLEOTIDE SEQUENCE [LARGE SCALE GENOMIC DNA]</scope>
    <source>
        <strain evidence="3">CGMCC 4.7396</strain>
    </source>
</reference>
<feature type="region of interest" description="Disordered" evidence="1">
    <location>
        <begin position="367"/>
        <end position="408"/>
    </location>
</feature>
<dbReference type="RefSeq" id="WP_387975359.1">
    <property type="nucleotide sequence ID" value="NZ_JBHRWO010000010.1"/>
</dbReference>
<gene>
    <name evidence="2" type="ORF">ACFO8M_12365</name>
</gene>
<evidence type="ECO:0000313" key="2">
    <source>
        <dbReference type="EMBL" id="MFC3493278.1"/>
    </source>
</evidence>
<keyword evidence="3" id="KW-1185">Reference proteome</keyword>
<evidence type="ECO:0000313" key="3">
    <source>
        <dbReference type="Proteomes" id="UP001595712"/>
    </source>
</evidence>
<feature type="compositionally biased region" description="Low complexity" evidence="1">
    <location>
        <begin position="371"/>
        <end position="389"/>
    </location>
</feature>
<protein>
    <submittedName>
        <fullName evidence="2">Uncharacterized protein</fullName>
    </submittedName>
</protein>
<dbReference type="Proteomes" id="UP001595712">
    <property type="component" value="Unassembled WGS sequence"/>
</dbReference>
<dbReference type="EMBL" id="JBHRWO010000010">
    <property type="protein sequence ID" value="MFC3493278.1"/>
    <property type="molecule type" value="Genomic_DNA"/>
</dbReference>
<evidence type="ECO:0000256" key="1">
    <source>
        <dbReference type="SAM" id="MobiDB-lite"/>
    </source>
</evidence>
<comment type="caution">
    <text evidence="2">The sequence shown here is derived from an EMBL/GenBank/DDBJ whole genome shotgun (WGS) entry which is preliminary data.</text>
</comment>
<organism evidence="2 3">
    <name type="scientific">Glycomyces rhizosphaerae</name>
    <dbReference type="NCBI Taxonomy" id="2054422"/>
    <lineage>
        <taxon>Bacteria</taxon>
        <taxon>Bacillati</taxon>
        <taxon>Actinomycetota</taxon>
        <taxon>Actinomycetes</taxon>
        <taxon>Glycomycetales</taxon>
        <taxon>Glycomycetaceae</taxon>
        <taxon>Glycomyces</taxon>
    </lineage>
</organism>
<proteinExistence type="predicted"/>
<accession>A0ABV7Q1X7</accession>
<sequence length="648" mass="70595">MTTMQHPELDLPPGWARLVMPRRGGRTQPEPINFDTEAADRIDRLVREHFAFVESFFPPFFTDLTLRNATAGHLSTGPDPTGAAVLHLILGHLVTEEHRFGPFLDAWITKHGPAFAAAAVLERCMMTSGYTMIGDNRRVTVDEPGGLKWAARIHREDLRRIRTAIASTNDYDAVIEALAERRSSPWRSTVASFLVPTETNWVSEALEADFPDWFTVDWMWWHAVSTTDHLAALERRSDWPIRGDTGMLATFLDACGVAGLPVLAASAPGWGWEPAARPDVATALTAAESPEALRRLLSHLEVRGTIPLAGAVVRRYPAMAVRTIAAHTAESGPSPELAALLPSDPLVWRAIATELSASDMAATDTMREVGPDTPVADPADLPPLLTDPPWLHRDQAPESPAPVTTDAPADLELRWRAREEPNPTYTDPAAMLEELVNRPDLGERLLPMAGLRPARLAASWLDKKPQARNASRAWFARHGLESVPWLAFDALGAPGPLRDAAAQALRHLAFHHGDEAVAAELSEHGEAALSALESILGPEALYALPRTMPRIPDWADPSLLPPIWERTGKAVLPARAVEHLLTMLLLSASDIPYAGLAIAIQACDPESLERFSAAIVAQWERVGREKSGAKGWVPRQAELIGATGSAPN</sequence>